<gene>
    <name evidence="1" type="ORF">FHU36_002895</name>
</gene>
<dbReference type="EMBL" id="JACHJB010000001">
    <property type="protein sequence ID" value="MBB6346386.1"/>
    <property type="molecule type" value="Genomic_DNA"/>
</dbReference>
<sequence>MEQVADQLGTATEIARALHGLCANLTPAMIRGYAHRGHMVNRGHDKTGRPLYRVGDVLDLLIEKIAG</sequence>
<evidence type="ECO:0000313" key="2">
    <source>
        <dbReference type="Proteomes" id="UP000583800"/>
    </source>
</evidence>
<protein>
    <recommendedName>
        <fullName evidence="3">MerR family transcriptional regulator</fullName>
    </recommendedName>
</protein>
<evidence type="ECO:0008006" key="3">
    <source>
        <dbReference type="Google" id="ProtNLM"/>
    </source>
</evidence>
<name>A0A7X0EZ60_9ACTN</name>
<proteinExistence type="predicted"/>
<accession>A0A7X0EZ60</accession>
<reference evidence="1 2" key="1">
    <citation type="submission" date="2020-08" db="EMBL/GenBank/DDBJ databases">
        <title>Sequencing the genomes of 1000 actinobacteria strains.</title>
        <authorList>
            <person name="Klenk H.-P."/>
        </authorList>
    </citation>
    <scope>NUCLEOTIDE SEQUENCE [LARGE SCALE GENOMIC DNA]</scope>
    <source>
        <strain evidence="1 2">DSM 45913</strain>
    </source>
</reference>
<keyword evidence="2" id="KW-1185">Reference proteome</keyword>
<comment type="caution">
    <text evidence="1">The sequence shown here is derived from an EMBL/GenBank/DDBJ whole genome shotgun (WGS) entry which is preliminary data.</text>
</comment>
<organism evidence="1 2">
    <name type="scientific">Nonomuraea muscovyensis</name>
    <dbReference type="NCBI Taxonomy" id="1124761"/>
    <lineage>
        <taxon>Bacteria</taxon>
        <taxon>Bacillati</taxon>
        <taxon>Actinomycetota</taxon>
        <taxon>Actinomycetes</taxon>
        <taxon>Streptosporangiales</taxon>
        <taxon>Streptosporangiaceae</taxon>
        <taxon>Nonomuraea</taxon>
    </lineage>
</organism>
<dbReference type="AlphaFoldDB" id="A0A7X0EZ60"/>
<dbReference type="Proteomes" id="UP000583800">
    <property type="component" value="Unassembled WGS sequence"/>
</dbReference>
<dbReference type="RefSeq" id="WP_185084173.1">
    <property type="nucleotide sequence ID" value="NZ_JACHJB010000001.1"/>
</dbReference>
<evidence type="ECO:0000313" key="1">
    <source>
        <dbReference type="EMBL" id="MBB6346386.1"/>
    </source>
</evidence>